<dbReference type="AlphaFoldDB" id="A0A7W4Z6U5"/>
<proteinExistence type="predicted"/>
<dbReference type="PANTHER" id="PTHR30451">
    <property type="entry name" value="OUTER MEMBRANE USHER PROTEIN"/>
    <property type="match status" value="1"/>
</dbReference>
<gene>
    <name evidence="1" type="ORF">FHR99_001472</name>
</gene>
<dbReference type="GO" id="GO:0009279">
    <property type="term" value="C:cell outer membrane"/>
    <property type="evidence" value="ECO:0007669"/>
    <property type="project" value="TreeGrafter"/>
</dbReference>
<protein>
    <submittedName>
        <fullName evidence="1">Outer membrane usher protein FimD/PapC</fullName>
    </submittedName>
</protein>
<dbReference type="EMBL" id="JACHWY010000001">
    <property type="protein sequence ID" value="MBB3047236.1"/>
    <property type="molecule type" value="Genomic_DNA"/>
</dbReference>
<organism evidence="1 2">
    <name type="scientific">Litorivivens lipolytica</name>
    <dbReference type="NCBI Taxonomy" id="1524264"/>
    <lineage>
        <taxon>Bacteria</taxon>
        <taxon>Pseudomonadati</taxon>
        <taxon>Pseudomonadota</taxon>
        <taxon>Gammaproteobacteria</taxon>
        <taxon>Litorivivens</taxon>
    </lineage>
</organism>
<dbReference type="GO" id="GO:0009297">
    <property type="term" value="P:pilus assembly"/>
    <property type="evidence" value="ECO:0007669"/>
    <property type="project" value="InterPro"/>
</dbReference>
<dbReference type="PANTHER" id="PTHR30451:SF5">
    <property type="entry name" value="SLR0019 PROTEIN"/>
    <property type="match status" value="1"/>
</dbReference>
<name>A0A7W4Z6U5_9GAMM</name>
<dbReference type="RefSeq" id="WP_183409871.1">
    <property type="nucleotide sequence ID" value="NZ_JACHWY010000001.1"/>
</dbReference>
<evidence type="ECO:0000313" key="1">
    <source>
        <dbReference type="EMBL" id="MBB3047236.1"/>
    </source>
</evidence>
<dbReference type="InterPro" id="IPR000015">
    <property type="entry name" value="Fimb_usher"/>
</dbReference>
<reference evidence="1 2" key="1">
    <citation type="submission" date="2020-08" db="EMBL/GenBank/DDBJ databases">
        <title>Genomic Encyclopedia of Type Strains, Phase III (KMG-III): the genomes of soil and plant-associated and newly described type strains.</title>
        <authorList>
            <person name="Whitman W."/>
        </authorList>
    </citation>
    <scope>NUCLEOTIDE SEQUENCE [LARGE SCALE GENOMIC DNA]</scope>
    <source>
        <strain evidence="1 2">CECT 8654</strain>
    </source>
</reference>
<evidence type="ECO:0000313" key="2">
    <source>
        <dbReference type="Proteomes" id="UP000537130"/>
    </source>
</evidence>
<dbReference type="GO" id="GO:0015473">
    <property type="term" value="F:fimbrial usher porin activity"/>
    <property type="evidence" value="ECO:0007669"/>
    <property type="project" value="InterPro"/>
</dbReference>
<keyword evidence="2" id="KW-1185">Reference proteome</keyword>
<accession>A0A7W4Z6U5</accession>
<sequence>MADFSSGNRRDILLVEGPDGKLYFPVTEFNGLVDTKAVLRFSENVHGCNPCIPLELVANARFDEATTKAQIEIFPQYQPAQRVVSTIASQQSMPLAYGGGFAAQFDLLGRYEERTDEEQYAIDADFGLSMGRTGNIYSSVIHFKDAETIRGQSFYEKFFDESLVNLQIGDVTTATDGFGAAVQLGGFRIRRSFNVDPDYNYRPFFKYATDARLPGTLELFIDGQRVKQQEYQEGRLEFESGFYSHGDELTLVLTDSIGNRRVIRQSLFDVTRNLAPGVFDFDIGYGAIREGENEYRGDYGLAWGSVGVTNNWTQILSYQGNGEFEQASTEVILSFGKSLLNLQGAWAANRDRREEGNSFTAQYNLSWGGLQRWGEVNAEYFEADRFPRFRRAALNGRGKTISLAMGAGRIYGNVSAFDIAGFTGGSVGAGYSLNNWYVEAAAEYLETDDYLATFTIGYRPQGRYKPRVRASHGWEKNNRSAGADITGSVPVGDNSLGYQLAAAQEYDRTSTVDSRAGLAYQGAKVSARASYSDVNSLERTSARLTTGFVISRHDAFLTSRPVSQSYATAVTQQRDVVVKGVGYSDKSGADGVASVPVPPFAEVKVRIDRDSLNRSDVLAKGAAPVRVAKGNYVNVDMPVMQSPLIIHILNNGVNDIFVNGVPFVHNDFGAYVTKYHPNEKNTLEVGGKSYDLVLPLVLEELPIYEFDRDTGRLYRISELFREH</sequence>
<dbReference type="Proteomes" id="UP000537130">
    <property type="component" value="Unassembled WGS sequence"/>
</dbReference>
<comment type="caution">
    <text evidence="1">The sequence shown here is derived from an EMBL/GenBank/DDBJ whole genome shotgun (WGS) entry which is preliminary data.</text>
</comment>